<name>A0A1W1HAP3_9BACT</name>
<organism evidence="2 3">
    <name type="scientific">Desulfamplus magnetovallimortis</name>
    <dbReference type="NCBI Taxonomy" id="1246637"/>
    <lineage>
        <taxon>Bacteria</taxon>
        <taxon>Pseudomonadati</taxon>
        <taxon>Thermodesulfobacteriota</taxon>
        <taxon>Desulfobacteria</taxon>
        <taxon>Desulfobacterales</taxon>
        <taxon>Desulfobacteraceae</taxon>
        <taxon>Desulfamplus</taxon>
    </lineage>
</organism>
<accession>A0A1W1HAP3</accession>
<keyword evidence="3" id="KW-1185">Reference proteome</keyword>
<sequence>MDDLTMPNSIFKYDSEITPQMVKVMLDGREISLPAEMSVAAGLLGQGEIISRISPSSKRACSPHCLMGVCYECIMEINGINRQACMTKVEEGMVINRHIDGSDFNGKYESTEKTEANVNYEMPKPLKEGEPS</sequence>
<dbReference type="STRING" id="1246637.MTBBW1_180028"/>
<keyword evidence="1" id="KW-0560">Oxidoreductase</keyword>
<dbReference type="AlphaFoldDB" id="A0A1W1HAP3"/>
<dbReference type="InterPro" id="IPR042204">
    <property type="entry name" value="2Fe-2S-bd_N"/>
</dbReference>
<dbReference type="GO" id="GO:0016491">
    <property type="term" value="F:oxidoreductase activity"/>
    <property type="evidence" value="ECO:0007669"/>
    <property type="project" value="UniProtKB-KW"/>
</dbReference>
<dbReference type="Pfam" id="PF13510">
    <property type="entry name" value="Fer2_4"/>
    <property type="match status" value="1"/>
</dbReference>
<gene>
    <name evidence="2" type="ORF">MTBBW1_180028</name>
</gene>
<dbReference type="GO" id="GO:0051536">
    <property type="term" value="F:iron-sulfur cluster binding"/>
    <property type="evidence" value="ECO:0007669"/>
    <property type="project" value="InterPro"/>
</dbReference>
<dbReference type="Gene3D" id="3.10.20.440">
    <property type="entry name" value="2Fe-2S iron-sulphur cluster binding domain, sarcosine oxidase, alpha subunit, N-terminal domain"/>
    <property type="match status" value="1"/>
</dbReference>
<dbReference type="EMBL" id="FWEV01000090">
    <property type="protein sequence ID" value="SLM29465.1"/>
    <property type="molecule type" value="Genomic_DNA"/>
</dbReference>
<dbReference type="InterPro" id="IPR036010">
    <property type="entry name" value="2Fe-2S_ferredoxin-like_sf"/>
</dbReference>
<reference evidence="2 3" key="1">
    <citation type="submission" date="2017-03" db="EMBL/GenBank/DDBJ databases">
        <authorList>
            <person name="Afonso C.L."/>
            <person name="Miller P.J."/>
            <person name="Scott M.A."/>
            <person name="Spackman E."/>
            <person name="Goraichik I."/>
            <person name="Dimitrov K.M."/>
            <person name="Suarez D.L."/>
            <person name="Swayne D.E."/>
        </authorList>
    </citation>
    <scope>NUCLEOTIDE SEQUENCE [LARGE SCALE GENOMIC DNA]</scope>
    <source>
        <strain evidence="2">PRJEB14757</strain>
    </source>
</reference>
<proteinExistence type="predicted"/>
<evidence type="ECO:0000313" key="2">
    <source>
        <dbReference type="EMBL" id="SLM29465.1"/>
    </source>
</evidence>
<protein>
    <submittedName>
        <fullName evidence="2">Uncharacterized protein</fullName>
    </submittedName>
</protein>
<evidence type="ECO:0000256" key="1">
    <source>
        <dbReference type="ARBA" id="ARBA00023002"/>
    </source>
</evidence>
<dbReference type="SUPFAM" id="SSF54292">
    <property type="entry name" value="2Fe-2S ferredoxin-like"/>
    <property type="match status" value="1"/>
</dbReference>
<dbReference type="Proteomes" id="UP000191931">
    <property type="component" value="Unassembled WGS sequence"/>
</dbReference>
<evidence type="ECO:0000313" key="3">
    <source>
        <dbReference type="Proteomes" id="UP000191931"/>
    </source>
</evidence>